<organism evidence="3">
    <name type="scientific">viral metagenome</name>
    <dbReference type="NCBI Taxonomy" id="1070528"/>
    <lineage>
        <taxon>unclassified sequences</taxon>
        <taxon>metagenomes</taxon>
        <taxon>organismal metagenomes</taxon>
    </lineage>
</organism>
<feature type="transmembrane region" description="Helical" evidence="2">
    <location>
        <begin position="125"/>
        <end position="150"/>
    </location>
</feature>
<dbReference type="AlphaFoldDB" id="A0A6C0ATG0"/>
<reference evidence="3" key="1">
    <citation type="journal article" date="2020" name="Nature">
        <title>Giant virus diversity and host interactions through global metagenomics.</title>
        <authorList>
            <person name="Schulz F."/>
            <person name="Roux S."/>
            <person name="Paez-Espino D."/>
            <person name="Jungbluth S."/>
            <person name="Walsh D.A."/>
            <person name="Denef V.J."/>
            <person name="McMahon K.D."/>
            <person name="Konstantinidis K.T."/>
            <person name="Eloe-Fadrosh E.A."/>
            <person name="Kyrpides N.C."/>
            <person name="Woyke T."/>
        </authorList>
    </citation>
    <scope>NUCLEOTIDE SEQUENCE</scope>
    <source>
        <strain evidence="3">GVMAG-S-1103017-74</strain>
    </source>
</reference>
<sequence length="269" mass="28325">MARHLERAQHVAWWTCVYSIVVARCLARWLYLVAATAIILPVYAAMAPCLCCACPRPCVHSARTRGLGVRAAPSAWDDGCASAVATPCGVALHTPVACVLTVAGLLAGIGTCIACPTALTSDPFIIVPLNAFAVPIAAWVAVCVVLCTGVERHEYMQYRAAARGVAWSTYRSDELSLFPVRCCTCDTDADADDALHDAVLAAIRRADASCAAHRERRCGRGGRGALLVDPENPVSTWSVELPSDPAASAPCPPRRGTARAQDDAVLSAA</sequence>
<evidence type="ECO:0000256" key="2">
    <source>
        <dbReference type="SAM" id="Phobius"/>
    </source>
</evidence>
<accession>A0A6C0ATG0</accession>
<feature type="transmembrane region" description="Helical" evidence="2">
    <location>
        <begin position="96"/>
        <end position="119"/>
    </location>
</feature>
<dbReference type="EMBL" id="MN740865">
    <property type="protein sequence ID" value="QHS83062.1"/>
    <property type="molecule type" value="Genomic_DNA"/>
</dbReference>
<proteinExistence type="predicted"/>
<keyword evidence="2" id="KW-1133">Transmembrane helix</keyword>
<name>A0A6C0ATG0_9ZZZZ</name>
<feature type="region of interest" description="Disordered" evidence="1">
    <location>
        <begin position="237"/>
        <end position="269"/>
    </location>
</feature>
<evidence type="ECO:0000313" key="3">
    <source>
        <dbReference type="EMBL" id="QHS83062.1"/>
    </source>
</evidence>
<keyword evidence="2" id="KW-0812">Transmembrane</keyword>
<feature type="transmembrane region" description="Helical" evidence="2">
    <location>
        <begin position="12"/>
        <end position="31"/>
    </location>
</feature>
<keyword evidence="2" id="KW-0472">Membrane</keyword>
<protein>
    <submittedName>
        <fullName evidence="3">Uncharacterized protein</fullName>
    </submittedName>
</protein>
<evidence type="ECO:0000256" key="1">
    <source>
        <dbReference type="SAM" id="MobiDB-lite"/>
    </source>
</evidence>